<dbReference type="Proteomes" id="UP000194000">
    <property type="component" value="Unassembled WGS sequence"/>
</dbReference>
<feature type="region of interest" description="Disordered" evidence="3">
    <location>
        <begin position="1"/>
        <end position="73"/>
    </location>
</feature>
<protein>
    <submittedName>
        <fullName evidence="5">Mce protein</fullName>
    </submittedName>
</protein>
<keyword evidence="4" id="KW-0812">Transmembrane</keyword>
<keyword evidence="2 4" id="KW-0472">Membrane</keyword>
<evidence type="ECO:0000256" key="4">
    <source>
        <dbReference type="SAM" id="Phobius"/>
    </source>
</evidence>
<name>A0A1X1UMK2_9MYCO</name>
<evidence type="ECO:0000313" key="5">
    <source>
        <dbReference type="EMBL" id="ORV58064.1"/>
    </source>
</evidence>
<dbReference type="OrthoDB" id="4616808at2"/>
<dbReference type="PANTHER" id="PTHR37042:SF4">
    <property type="entry name" value="OUTER MEMBRANE PROTEIN RV1973"/>
    <property type="match status" value="1"/>
</dbReference>
<evidence type="ECO:0000313" key="6">
    <source>
        <dbReference type="Proteomes" id="UP000194000"/>
    </source>
</evidence>
<feature type="compositionally biased region" description="Acidic residues" evidence="3">
    <location>
        <begin position="41"/>
        <end position="63"/>
    </location>
</feature>
<evidence type="ECO:0000256" key="2">
    <source>
        <dbReference type="ARBA" id="ARBA00023136"/>
    </source>
</evidence>
<gene>
    <name evidence="5" type="ORF">AWC06_22430</name>
</gene>
<evidence type="ECO:0000256" key="1">
    <source>
        <dbReference type="ARBA" id="ARBA00004370"/>
    </source>
</evidence>
<dbReference type="AlphaFoldDB" id="A0A1X1UMK2"/>
<dbReference type="GO" id="GO:0016020">
    <property type="term" value="C:membrane"/>
    <property type="evidence" value="ECO:0007669"/>
    <property type="project" value="UniProtKB-SubCell"/>
</dbReference>
<dbReference type="STRING" id="1260918.AWC06_22430"/>
<proteinExistence type="predicted"/>
<organism evidence="5 6">
    <name type="scientific">Mycobacterium fragae</name>
    <dbReference type="NCBI Taxonomy" id="1260918"/>
    <lineage>
        <taxon>Bacteria</taxon>
        <taxon>Bacillati</taxon>
        <taxon>Actinomycetota</taxon>
        <taxon>Actinomycetes</taxon>
        <taxon>Mycobacteriales</taxon>
        <taxon>Mycobacteriaceae</taxon>
        <taxon>Mycobacterium</taxon>
    </lineage>
</organism>
<reference evidence="5 6" key="1">
    <citation type="submission" date="2016-01" db="EMBL/GenBank/DDBJ databases">
        <title>The new phylogeny of the genus Mycobacterium.</title>
        <authorList>
            <person name="Tarcisio F."/>
            <person name="Conor M."/>
            <person name="Antonella G."/>
            <person name="Elisabetta G."/>
            <person name="Giulia F.S."/>
            <person name="Sara T."/>
            <person name="Anna F."/>
            <person name="Clotilde B."/>
            <person name="Roberto B."/>
            <person name="Veronica D.S."/>
            <person name="Fabio R."/>
            <person name="Monica P."/>
            <person name="Olivier J."/>
            <person name="Enrico T."/>
            <person name="Nicola S."/>
        </authorList>
    </citation>
    <scope>NUCLEOTIDE SEQUENCE [LARGE SCALE GENOMIC DNA]</scope>
    <source>
        <strain evidence="5 6">DSM 45731</strain>
    </source>
</reference>
<comment type="caution">
    <text evidence="5">The sequence shown here is derived from an EMBL/GenBank/DDBJ whole genome shotgun (WGS) entry which is preliminary data.</text>
</comment>
<dbReference type="RefSeq" id="WP_085199394.1">
    <property type="nucleotide sequence ID" value="NZ_JACKVI010000014.1"/>
</dbReference>
<sequence length="237" mass="24898">MEGDAGAGRLNPDDTDDSPESDVTADQTSTETTAEGRDQTTETDAEDSQATAEDSEQSAEDAGEPAHDERNPSRLTRGWFVGITAALLVLAGGLGAGGYLALRSHQDSQALARRDAAAIKAAKDCVAATQAPDVGAMLASAQRIIDCGTGAFRSQAILYSGLLVEAYQAANAHVQVSDMRAAVERNNADGSVDVLVALRVKVSNSETQNQESGYRLRVTMAPDEGQYRIAKLDQVAK</sequence>
<keyword evidence="4" id="KW-1133">Transmembrane helix</keyword>
<feature type="compositionally biased region" description="Polar residues" evidence="3">
    <location>
        <begin position="24"/>
        <end position="33"/>
    </location>
</feature>
<dbReference type="EMBL" id="LQOW01000028">
    <property type="protein sequence ID" value="ORV58064.1"/>
    <property type="molecule type" value="Genomic_DNA"/>
</dbReference>
<evidence type="ECO:0000256" key="3">
    <source>
        <dbReference type="SAM" id="MobiDB-lite"/>
    </source>
</evidence>
<comment type="subcellular location">
    <subcellularLocation>
        <location evidence="1">Membrane</location>
    </subcellularLocation>
</comment>
<accession>A0A1X1UMK2</accession>
<feature type="transmembrane region" description="Helical" evidence="4">
    <location>
        <begin position="79"/>
        <end position="102"/>
    </location>
</feature>
<keyword evidence="6" id="KW-1185">Reference proteome</keyword>
<dbReference type="PANTHER" id="PTHR37042">
    <property type="entry name" value="OUTER MEMBRANE PROTEIN RV1973"/>
    <property type="match status" value="1"/>
</dbReference>